<evidence type="ECO:0000313" key="3">
    <source>
        <dbReference type="EMBL" id="QPC45509.1"/>
    </source>
</evidence>
<keyword evidence="1" id="KW-0472">Membrane</keyword>
<dbReference type="Pfam" id="PF14340">
    <property type="entry name" value="DUF4395"/>
    <property type="match status" value="1"/>
</dbReference>
<evidence type="ECO:0000313" key="4">
    <source>
        <dbReference type="Proteomes" id="UP000593626"/>
    </source>
</evidence>
<keyword evidence="1" id="KW-0812">Transmembrane</keyword>
<name>A0A7S8C8U6_9BACI</name>
<reference evidence="3 4" key="1">
    <citation type="submission" date="2019-07" db="EMBL/GenBank/DDBJ databases">
        <title>Genome sequence of 2 isolates from Red Sea Mangroves.</title>
        <authorList>
            <person name="Sefrji F."/>
            <person name="Michoud G."/>
            <person name="Merlino G."/>
            <person name="Daffonchio D."/>
        </authorList>
    </citation>
    <scope>NUCLEOTIDE SEQUENCE [LARGE SCALE GENOMIC DNA]</scope>
    <source>
        <strain evidence="3 4">R1DC41</strain>
    </source>
</reference>
<keyword evidence="1" id="KW-1133">Transmembrane helix</keyword>
<protein>
    <submittedName>
        <fullName evidence="3">DUF4395 domain-containing protein</fullName>
    </submittedName>
</protein>
<dbReference type="RefSeq" id="WP_239673011.1">
    <property type="nucleotide sequence ID" value="NZ_CP049742.1"/>
</dbReference>
<accession>A0A7S8C8U6</accession>
<keyword evidence="4" id="KW-1185">Reference proteome</keyword>
<dbReference type="PIRSF" id="PIRSF030042">
    <property type="entry name" value="UCP030042"/>
    <property type="match status" value="1"/>
</dbReference>
<organism evidence="3 4">
    <name type="scientific">Mangrovibacillus cuniculi</name>
    <dbReference type="NCBI Taxonomy" id="2593652"/>
    <lineage>
        <taxon>Bacteria</taxon>
        <taxon>Bacillati</taxon>
        <taxon>Bacillota</taxon>
        <taxon>Bacilli</taxon>
        <taxon>Bacillales</taxon>
        <taxon>Bacillaceae</taxon>
        <taxon>Mangrovibacillus</taxon>
    </lineage>
</organism>
<dbReference type="EMBL" id="CP049742">
    <property type="protein sequence ID" value="QPC45509.1"/>
    <property type="molecule type" value="Genomic_DNA"/>
</dbReference>
<dbReference type="AlphaFoldDB" id="A0A7S8C8U6"/>
<feature type="domain" description="DUF4395" evidence="2">
    <location>
        <begin position="5"/>
        <end position="129"/>
    </location>
</feature>
<feature type="transmembrane region" description="Helical" evidence="1">
    <location>
        <begin position="79"/>
        <end position="103"/>
    </location>
</feature>
<proteinExistence type="predicted"/>
<evidence type="ECO:0000259" key="2">
    <source>
        <dbReference type="Pfam" id="PF14340"/>
    </source>
</evidence>
<dbReference type="InterPro" id="IPR016942">
    <property type="entry name" value="UCP030042"/>
</dbReference>
<dbReference type="Proteomes" id="UP000593626">
    <property type="component" value="Chromosome"/>
</dbReference>
<gene>
    <name evidence="3" type="ORF">G8O30_00220</name>
</gene>
<dbReference type="InterPro" id="IPR025508">
    <property type="entry name" value="DUF4395"/>
</dbReference>
<evidence type="ECO:0000256" key="1">
    <source>
        <dbReference type="SAM" id="Phobius"/>
    </source>
</evidence>
<dbReference type="KEGG" id="mcui:G8O30_00220"/>
<sequence>MPTSIPKPLVLTNQWFIVASVLVAWIANQPATLFIPLVVGLISLFFKKNVVIELAKPFLKKPFNEYPQEDVAQQQFNQWIAVICQAVALVGAYSGITAVYFIFSGMVATAAFVAILGFCVGCFIRFQWQQYRYRRSQKSA</sequence>
<feature type="transmembrane region" description="Helical" evidence="1">
    <location>
        <begin position="15"/>
        <end position="46"/>
    </location>
</feature>
<feature type="transmembrane region" description="Helical" evidence="1">
    <location>
        <begin position="109"/>
        <end position="128"/>
    </location>
</feature>